<dbReference type="GO" id="GO:0080044">
    <property type="term" value="F:quercetin 7-O-glucosyltransferase activity"/>
    <property type="evidence" value="ECO:0007669"/>
    <property type="project" value="TreeGrafter"/>
</dbReference>
<reference evidence="3" key="1">
    <citation type="submission" date="2023-10" db="EMBL/GenBank/DDBJ databases">
        <title>Chromosome-level genome of the transformable northern wattle, Acacia crassicarpa.</title>
        <authorList>
            <person name="Massaro I."/>
            <person name="Sinha N.R."/>
            <person name="Poethig S."/>
            <person name="Leichty A.R."/>
        </authorList>
    </citation>
    <scope>NUCLEOTIDE SEQUENCE</scope>
    <source>
        <strain evidence="3">Acra3RX</strain>
        <tissue evidence="3">Leaf</tissue>
    </source>
</reference>
<dbReference type="Pfam" id="PF00201">
    <property type="entry name" value="UDPGT"/>
    <property type="match status" value="1"/>
</dbReference>
<dbReference type="PANTHER" id="PTHR11926:SF1555">
    <property type="entry name" value="UDP-GLYCOSYLTRANSFERASE 83A1-LIKE"/>
    <property type="match status" value="1"/>
</dbReference>
<dbReference type="PANTHER" id="PTHR11926">
    <property type="entry name" value="GLUCOSYL/GLUCURONOSYL TRANSFERASES"/>
    <property type="match status" value="1"/>
</dbReference>
<accession>A0AAE1MNU8</accession>
<dbReference type="AlphaFoldDB" id="A0AAE1MNU8"/>
<evidence type="ECO:0000313" key="3">
    <source>
        <dbReference type="EMBL" id="KAK4271195.1"/>
    </source>
</evidence>
<sequence length="459" mass="51991">MSKSHVLVLPFPAQGHVNPLMDLSHELAKHDIKITFVNTDFIHKQIMKAKGHKEQVGSDQIQLASISDGIEQEENRNRHEILLESIWQVMPKKLEKLIQEINNEAESEKISCVVADGTMGWALEVAEKMGIRRGALFWPASASFLALFLSIPQFLHDGIFDPEGTKMEDQSINLAPEMPAMRTTNLIWSNVCDNFNATKIGFNFLMRSSKVLESIDRVICNTSLELEAPTIAFAPKILPIGPLQARKSNDIDQSATSFLPEDPNCLNWLDLQQDKSVIYVAFGSLAIYDHIQLQELALGLELSNKPFLWVVRSDICNGANYDFLKEFEDRLSSRGKVVNWAPQLKVLSHPSIACFLSHCGWNSTIEGLINGLPFLCWPFFCDQFIDENYICDIWKVGLRFDRNNGIINREEVAYKIKKVLIDEGFRMRALQLKEKTINSVKEGGSSNKKLKNIVDWIKA</sequence>
<comment type="similarity">
    <text evidence="1">Belongs to the UDP-glycosyltransferase family.</text>
</comment>
<proteinExistence type="inferred from homology"/>
<evidence type="ECO:0000313" key="4">
    <source>
        <dbReference type="Proteomes" id="UP001293593"/>
    </source>
</evidence>
<dbReference type="InterPro" id="IPR002213">
    <property type="entry name" value="UDP_glucos_trans"/>
</dbReference>
<dbReference type="EMBL" id="JAWXYG010000005">
    <property type="protein sequence ID" value="KAK4271195.1"/>
    <property type="molecule type" value="Genomic_DNA"/>
</dbReference>
<dbReference type="Proteomes" id="UP001293593">
    <property type="component" value="Unassembled WGS sequence"/>
</dbReference>
<dbReference type="CDD" id="cd03784">
    <property type="entry name" value="GT1_Gtf-like"/>
    <property type="match status" value="1"/>
</dbReference>
<name>A0AAE1MNU8_9FABA</name>
<comment type="caution">
    <text evidence="3">The sequence shown here is derived from an EMBL/GenBank/DDBJ whole genome shotgun (WGS) entry which is preliminary data.</text>
</comment>
<keyword evidence="4" id="KW-1185">Reference proteome</keyword>
<dbReference type="SUPFAM" id="SSF53756">
    <property type="entry name" value="UDP-Glycosyltransferase/glycogen phosphorylase"/>
    <property type="match status" value="1"/>
</dbReference>
<evidence type="ECO:0008006" key="5">
    <source>
        <dbReference type="Google" id="ProtNLM"/>
    </source>
</evidence>
<dbReference type="GO" id="GO:0080043">
    <property type="term" value="F:quercetin 3-O-glucosyltransferase activity"/>
    <property type="evidence" value="ECO:0007669"/>
    <property type="project" value="TreeGrafter"/>
</dbReference>
<dbReference type="FunFam" id="3.40.50.2000:FF:000108">
    <property type="entry name" value="UDP-glycosyltransferase 83A1"/>
    <property type="match status" value="1"/>
</dbReference>
<organism evidence="3 4">
    <name type="scientific">Acacia crassicarpa</name>
    <name type="common">northern wattle</name>
    <dbReference type="NCBI Taxonomy" id="499986"/>
    <lineage>
        <taxon>Eukaryota</taxon>
        <taxon>Viridiplantae</taxon>
        <taxon>Streptophyta</taxon>
        <taxon>Embryophyta</taxon>
        <taxon>Tracheophyta</taxon>
        <taxon>Spermatophyta</taxon>
        <taxon>Magnoliopsida</taxon>
        <taxon>eudicotyledons</taxon>
        <taxon>Gunneridae</taxon>
        <taxon>Pentapetalae</taxon>
        <taxon>rosids</taxon>
        <taxon>fabids</taxon>
        <taxon>Fabales</taxon>
        <taxon>Fabaceae</taxon>
        <taxon>Caesalpinioideae</taxon>
        <taxon>mimosoid clade</taxon>
        <taxon>Acacieae</taxon>
        <taxon>Acacia</taxon>
    </lineage>
</organism>
<gene>
    <name evidence="3" type="ORF">QN277_019922</name>
</gene>
<evidence type="ECO:0000256" key="2">
    <source>
        <dbReference type="ARBA" id="ARBA00022679"/>
    </source>
</evidence>
<evidence type="ECO:0000256" key="1">
    <source>
        <dbReference type="ARBA" id="ARBA00009995"/>
    </source>
</evidence>
<dbReference type="Gene3D" id="3.40.50.2000">
    <property type="entry name" value="Glycogen Phosphorylase B"/>
    <property type="match status" value="2"/>
</dbReference>
<dbReference type="FunFam" id="3.40.50.2000:FF:000061">
    <property type="entry name" value="UDP-glycosyltransferase 83A1"/>
    <property type="match status" value="1"/>
</dbReference>
<protein>
    <recommendedName>
        <fullName evidence="5">UDP-glycosyltransferase</fullName>
    </recommendedName>
</protein>
<keyword evidence="2" id="KW-0808">Transferase</keyword>